<dbReference type="Proteomes" id="UP000092484">
    <property type="component" value="Unassembled WGS sequence"/>
</dbReference>
<dbReference type="SUPFAM" id="SSF48452">
    <property type="entry name" value="TPR-like"/>
    <property type="match status" value="1"/>
</dbReference>
<dbReference type="AlphaFoldDB" id="A0A1A7BJC1"/>
<evidence type="ECO:0000313" key="2">
    <source>
        <dbReference type="Proteomes" id="UP000092484"/>
    </source>
</evidence>
<proteinExistence type="predicted"/>
<evidence type="ECO:0000313" key="1">
    <source>
        <dbReference type="EMBL" id="OBV12569.1"/>
    </source>
</evidence>
<keyword evidence="2" id="KW-1185">Reference proteome</keyword>
<name>A0A1A7BJC1_9SPHN</name>
<dbReference type="EMBL" id="LZYB01000001">
    <property type="protein sequence ID" value="OBV12569.1"/>
    <property type="molecule type" value="Genomic_DNA"/>
</dbReference>
<gene>
    <name evidence="1" type="ORF">I603_0700</name>
</gene>
<dbReference type="InterPro" id="IPR011990">
    <property type="entry name" value="TPR-like_helical_dom_sf"/>
</dbReference>
<dbReference type="STRING" id="1300349.I603_0700"/>
<comment type="caution">
    <text evidence="1">The sequence shown here is derived from an EMBL/GenBank/DDBJ whole genome shotgun (WGS) entry which is preliminary data.</text>
</comment>
<sequence>MLASGPKASAYDTWSLEFFLSVTARLLEDKLNTQSSINRRNSGLMRQFALAVALAAGASVVAAPGLTDPAYAQKRDKKKNKEEGKAQYSKEFVEAYQPLDAAIKAEGADIAALRPQLTALAQIAASPDERVATGSMLYNAGTTINDYQMALQGMEMMLGSGKVPAEANGQYNFAAYTLANALNDYPKARSFLQKAIDYNYSTEKVSTADLEITMAESYFSANEFAAGFDYLGKAMAARKAQGLPVDEQWYRRGVSVAYSNKVVPQLYDLVADWLTDYPTEPNWRDGINLARNLNDYEGPEILDLLRLSKWAGVLTEKQDYLYYIEAADPRRLPKEVKDLIDSAYASGSVSKDDIFVADSLATANSRIKTDQAELPALERDASAASAGMRTVFAAGDAFLSYGEYSKAAGFYQKSLGMPGVDRNTALTRLGIAQVGMGDYTAAQETFAQVEGMRMPIAKLWGVFAAQKGGSGTTAGG</sequence>
<organism evidence="1 2">
    <name type="scientific">Erythrobacter dokdonensis DSW-74</name>
    <dbReference type="NCBI Taxonomy" id="1300349"/>
    <lineage>
        <taxon>Bacteria</taxon>
        <taxon>Pseudomonadati</taxon>
        <taxon>Pseudomonadota</taxon>
        <taxon>Alphaproteobacteria</taxon>
        <taxon>Sphingomonadales</taxon>
        <taxon>Erythrobacteraceae</taxon>
        <taxon>Erythrobacter/Porphyrobacter group</taxon>
        <taxon>Erythrobacter</taxon>
    </lineage>
</organism>
<protein>
    <submittedName>
        <fullName evidence="1">Uncharacterized protein</fullName>
    </submittedName>
</protein>
<accession>A0A1A7BJC1</accession>
<reference evidence="1 2" key="1">
    <citation type="submission" date="2016-06" db="EMBL/GenBank/DDBJ databases">
        <title>Genome sequence of Porphyrobacter dokdonensis DSW-74.</title>
        <authorList>
            <person name="Kim J.F."/>
            <person name="Song J.Y."/>
        </authorList>
    </citation>
    <scope>NUCLEOTIDE SEQUENCE [LARGE SCALE GENOMIC DNA]</scope>
    <source>
        <strain evidence="1 2">DSW-74</strain>
    </source>
</reference>